<sequence>MPLSKFTLRILWIGFIAGQWTRRDKVQFSEAFAPPVTTRSHGVSQRQRPNRGRGLRRLVVIYERNDEEPNLEKRQSDGDKSNTSTTGSPLENASHSILQRFVSPVIDDPGLPLTDALLAQIVAPSLQIFWIFLVHAPSPSWLRPLSSYFGEAPELAPRGSLLAPTLIHGAGLAVCWLAGALAARMYEKEAFSLRELDSAESSQSRSFFEKALRGIQSYDTVVSRLVKAGAFATGILIVGTQIDLLLEFKRYVQVGETEETDLRLLVAMVEVINDVVFEAVVLSSWRIIHAGFMSNAENRSKRW</sequence>
<dbReference type="Proteomes" id="UP001516023">
    <property type="component" value="Unassembled WGS sequence"/>
</dbReference>
<comment type="caution">
    <text evidence="3">The sequence shown here is derived from an EMBL/GenBank/DDBJ whole genome shotgun (WGS) entry which is preliminary data.</text>
</comment>
<evidence type="ECO:0000256" key="2">
    <source>
        <dbReference type="SAM" id="SignalP"/>
    </source>
</evidence>
<keyword evidence="2" id="KW-0732">Signal</keyword>
<proteinExistence type="predicted"/>
<feature type="compositionally biased region" description="Polar residues" evidence="1">
    <location>
        <begin position="81"/>
        <end position="91"/>
    </location>
</feature>
<dbReference type="AlphaFoldDB" id="A0ABD3PLW2"/>
<evidence type="ECO:0000256" key="1">
    <source>
        <dbReference type="SAM" id="MobiDB-lite"/>
    </source>
</evidence>
<keyword evidence="4" id="KW-1185">Reference proteome</keyword>
<feature type="region of interest" description="Disordered" evidence="1">
    <location>
        <begin position="68"/>
        <end position="91"/>
    </location>
</feature>
<gene>
    <name evidence="3" type="ORF">HJC23_009162</name>
</gene>
<evidence type="ECO:0000313" key="4">
    <source>
        <dbReference type="Proteomes" id="UP001516023"/>
    </source>
</evidence>
<reference evidence="3 4" key="1">
    <citation type="journal article" date="2020" name="G3 (Bethesda)">
        <title>Improved Reference Genome for Cyclotella cryptica CCMP332, a Model for Cell Wall Morphogenesis, Salinity Adaptation, and Lipid Production in Diatoms (Bacillariophyta).</title>
        <authorList>
            <person name="Roberts W.R."/>
            <person name="Downey K.M."/>
            <person name="Ruck E.C."/>
            <person name="Traller J.C."/>
            <person name="Alverson A.J."/>
        </authorList>
    </citation>
    <scope>NUCLEOTIDE SEQUENCE [LARGE SCALE GENOMIC DNA]</scope>
    <source>
        <strain evidence="3 4">CCMP332</strain>
    </source>
</reference>
<organism evidence="3 4">
    <name type="scientific">Cyclotella cryptica</name>
    <dbReference type="NCBI Taxonomy" id="29204"/>
    <lineage>
        <taxon>Eukaryota</taxon>
        <taxon>Sar</taxon>
        <taxon>Stramenopiles</taxon>
        <taxon>Ochrophyta</taxon>
        <taxon>Bacillariophyta</taxon>
        <taxon>Coscinodiscophyceae</taxon>
        <taxon>Thalassiosirophycidae</taxon>
        <taxon>Stephanodiscales</taxon>
        <taxon>Stephanodiscaceae</taxon>
        <taxon>Cyclotella</taxon>
    </lineage>
</organism>
<protein>
    <submittedName>
        <fullName evidence="3">Uncharacterized protein</fullName>
    </submittedName>
</protein>
<dbReference type="EMBL" id="JABMIG020000157">
    <property type="protein sequence ID" value="KAL3788356.1"/>
    <property type="molecule type" value="Genomic_DNA"/>
</dbReference>
<feature type="compositionally biased region" description="Basic and acidic residues" evidence="1">
    <location>
        <begin position="70"/>
        <end position="80"/>
    </location>
</feature>
<feature type="chain" id="PRO_5044804324" evidence="2">
    <location>
        <begin position="19"/>
        <end position="303"/>
    </location>
</feature>
<evidence type="ECO:0000313" key="3">
    <source>
        <dbReference type="EMBL" id="KAL3788356.1"/>
    </source>
</evidence>
<feature type="signal peptide" evidence="2">
    <location>
        <begin position="1"/>
        <end position="18"/>
    </location>
</feature>
<name>A0ABD3PLW2_9STRA</name>
<accession>A0ABD3PLW2</accession>